<reference evidence="1 2" key="1">
    <citation type="submission" date="2018-02" db="EMBL/GenBank/DDBJ databases">
        <title>8 Nocardia nova and 1 Nocardia cyriacigeorgica strain used for evolution to TMP-SMX.</title>
        <authorList>
            <person name="Mehta H."/>
            <person name="Weng J."/>
            <person name="Shamoo Y."/>
        </authorList>
    </citation>
    <scope>NUCLEOTIDE SEQUENCE [LARGE SCALE GENOMIC DNA]</scope>
    <source>
        <strain evidence="1 2">MDA3139</strain>
    </source>
</reference>
<sequence length="64" mass="6819">MKVLPGSVSRPDGEGLSTLPALVVLPASSGFCFRTFEPSSANSWDFCCMMPETVFTAESMIAIT</sequence>
<comment type="caution">
    <text evidence="1">The sequence shown here is derived from an EMBL/GenBank/DDBJ whole genome shotgun (WGS) entry which is preliminary data.</text>
</comment>
<name>A0A2S6ACJ8_9NOCA</name>
<evidence type="ECO:0000313" key="1">
    <source>
        <dbReference type="EMBL" id="PPJ31818.1"/>
    </source>
</evidence>
<dbReference type="Proteomes" id="UP000239874">
    <property type="component" value="Unassembled WGS sequence"/>
</dbReference>
<organism evidence="1 2">
    <name type="scientific">Nocardia nova</name>
    <dbReference type="NCBI Taxonomy" id="37330"/>
    <lineage>
        <taxon>Bacteria</taxon>
        <taxon>Bacillati</taxon>
        <taxon>Actinomycetota</taxon>
        <taxon>Actinomycetes</taxon>
        <taxon>Mycobacteriales</taxon>
        <taxon>Nocardiaceae</taxon>
        <taxon>Nocardia</taxon>
    </lineage>
</organism>
<dbReference type="EMBL" id="PSZC01000040">
    <property type="protein sequence ID" value="PPJ31818.1"/>
    <property type="molecule type" value="Genomic_DNA"/>
</dbReference>
<protein>
    <submittedName>
        <fullName evidence="1">Uncharacterized protein</fullName>
    </submittedName>
</protein>
<proteinExistence type="predicted"/>
<accession>A0A2S6ACJ8</accession>
<evidence type="ECO:0000313" key="2">
    <source>
        <dbReference type="Proteomes" id="UP000239874"/>
    </source>
</evidence>
<gene>
    <name evidence="1" type="ORF">C5E45_33030</name>
</gene>
<dbReference type="AlphaFoldDB" id="A0A2S6ACJ8"/>